<evidence type="ECO:0000256" key="6">
    <source>
        <dbReference type="ARBA" id="ARBA00046388"/>
    </source>
</evidence>
<keyword evidence="3" id="KW-0687">Ribonucleoprotein</keyword>
<dbReference type="InterPro" id="IPR008991">
    <property type="entry name" value="Translation_prot_SH3-like_sf"/>
</dbReference>
<dbReference type="SUPFAM" id="SSF50104">
    <property type="entry name" value="Translation proteins SH3-like domain"/>
    <property type="match status" value="1"/>
</dbReference>
<dbReference type="CDD" id="cd13156">
    <property type="entry name" value="KOW_RPL6"/>
    <property type="match status" value="1"/>
</dbReference>
<dbReference type="AlphaFoldDB" id="A0A0A0R251"/>
<organism evidence="8">
    <name type="scientific">Phragmatopoma lapidosa</name>
    <dbReference type="NCBI Taxonomy" id="341668"/>
    <lineage>
        <taxon>Eukaryota</taxon>
        <taxon>Metazoa</taxon>
        <taxon>Spiralia</taxon>
        <taxon>Lophotrochozoa</taxon>
        <taxon>Annelida</taxon>
        <taxon>Polychaeta</taxon>
        <taxon>Sedentaria</taxon>
        <taxon>Canalipalpata</taxon>
        <taxon>Sabellida</taxon>
        <taxon>Sabellariidae</taxon>
        <taxon>Phragmatopoma</taxon>
    </lineage>
</organism>
<evidence type="ECO:0000256" key="7">
    <source>
        <dbReference type="SAM" id="MobiDB-lite"/>
    </source>
</evidence>
<dbReference type="GO" id="GO:0002181">
    <property type="term" value="P:cytoplasmic translation"/>
    <property type="evidence" value="ECO:0007669"/>
    <property type="project" value="TreeGrafter"/>
</dbReference>
<dbReference type="GO" id="GO:0003723">
    <property type="term" value="F:RNA binding"/>
    <property type="evidence" value="ECO:0007669"/>
    <property type="project" value="TreeGrafter"/>
</dbReference>
<accession>A0A0A0R251</accession>
<dbReference type="GO" id="GO:0000027">
    <property type="term" value="P:ribosomal large subunit assembly"/>
    <property type="evidence" value="ECO:0007669"/>
    <property type="project" value="TreeGrafter"/>
</dbReference>
<proteinExistence type="evidence at transcript level"/>
<feature type="compositionally biased region" description="Basic residues" evidence="7">
    <location>
        <begin position="55"/>
        <end position="66"/>
    </location>
</feature>
<dbReference type="InterPro" id="IPR014722">
    <property type="entry name" value="Rib_uL2_dom2"/>
</dbReference>
<feature type="region of interest" description="Disordered" evidence="7">
    <location>
        <begin position="1"/>
        <end position="66"/>
    </location>
</feature>
<dbReference type="PANTHER" id="PTHR10715">
    <property type="entry name" value="60S RIBOSOMAL PROTEIN L6"/>
    <property type="match status" value="1"/>
</dbReference>
<dbReference type="FunFam" id="2.30.30.30:FF:000014">
    <property type="entry name" value="60S ribosomal protein L6"/>
    <property type="match status" value="1"/>
</dbReference>
<evidence type="ECO:0000256" key="5">
    <source>
        <dbReference type="ARBA" id="ARBA00035351"/>
    </source>
</evidence>
<dbReference type="Pfam" id="PF01159">
    <property type="entry name" value="Ribosomal_L6e"/>
    <property type="match status" value="1"/>
</dbReference>
<comment type="similarity">
    <text evidence="1">Belongs to the eukaryotic ribosomal protein eL6 family.</text>
</comment>
<keyword evidence="2 8" id="KW-0689">Ribosomal protein</keyword>
<protein>
    <recommendedName>
        <fullName evidence="4">Large ribosomal subunit protein eL6</fullName>
    </recommendedName>
    <alternativeName>
        <fullName evidence="5">60S ribosomal protein L6</fullName>
    </alternativeName>
</protein>
<evidence type="ECO:0000256" key="2">
    <source>
        <dbReference type="ARBA" id="ARBA00022980"/>
    </source>
</evidence>
<dbReference type="InterPro" id="IPR000915">
    <property type="entry name" value="60S_ribosomal_eL6"/>
</dbReference>
<comment type="subunit">
    <text evidence="6">Component of the large ribosomal subunit. May bind IPO9 with low affinity.</text>
</comment>
<dbReference type="GO" id="GO:0003735">
    <property type="term" value="F:structural constituent of ribosome"/>
    <property type="evidence" value="ECO:0007669"/>
    <property type="project" value="InterPro"/>
</dbReference>
<dbReference type="Gene3D" id="2.30.30.30">
    <property type="match status" value="1"/>
</dbReference>
<dbReference type="InterPro" id="IPR041997">
    <property type="entry name" value="Ribosomal_eL6_KOW"/>
</dbReference>
<feature type="compositionally biased region" description="Basic and acidic residues" evidence="7">
    <location>
        <begin position="1"/>
        <end position="10"/>
    </location>
</feature>
<evidence type="ECO:0000256" key="4">
    <source>
        <dbReference type="ARBA" id="ARBA00035233"/>
    </source>
</evidence>
<evidence type="ECO:0000313" key="8">
    <source>
        <dbReference type="EMBL" id="AIU94825.1"/>
    </source>
</evidence>
<sequence>MGKKAVDVKKAAPKAKKPARMVSKDIGGDKNGGKRTVRVNRMPRFYPTEDGPRKLATRKRPFSQHKRSIRASITPGTVLIMVAGRQKGKRVVFLKQLSSGLLLVTGPYQVNGCPLRRVNQNYVIATKTKIDTSSVQVPDRVNDAYFKRTKLRRPKHTEGEIFDKKKEEYTVSQERKDDQVAVDKALLAAIGKNADKKVLLQYLASRFSLRNHQYPHKMVF</sequence>
<evidence type="ECO:0000256" key="3">
    <source>
        <dbReference type="ARBA" id="ARBA00023274"/>
    </source>
</evidence>
<dbReference type="GO" id="GO:0022625">
    <property type="term" value="C:cytosolic large ribosomal subunit"/>
    <property type="evidence" value="ECO:0007669"/>
    <property type="project" value="TreeGrafter"/>
</dbReference>
<dbReference type="PANTHER" id="PTHR10715:SF0">
    <property type="entry name" value="LARGE RIBOSOMAL SUBUNIT PROTEIN EL6"/>
    <property type="match status" value="1"/>
</dbReference>
<feature type="compositionally biased region" description="Basic and acidic residues" evidence="7">
    <location>
        <begin position="22"/>
        <end position="32"/>
    </location>
</feature>
<dbReference type="EMBL" id="KM267699">
    <property type="protein sequence ID" value="AIU94825.1"/>
    <property type="molecule type" value="mRNA"/>
</dbReference>
<evidence type="ECO:0000256" key="1">
    <source>
        <dbReference type="ARBA" id="ARBA00010592"/>
    </source>
</evidence>
<name>A0A0A0R251_9ANNE</name>
<reference evidence="8" key="1">
    <citation type="submission" date="2014-07" db="EMBL/GenBank/DDBJ databases">
        <authorList>
            <person name="Miller C.S."/>
            <person name="Franke M.C."/>
            <person name="Cooling G.T."/>
            <person name="Lierz K.L."/>
            <person name="Ciesielski A.L."/>
            <person name="Rackow A.R."/>
            <person name="Dean M.A."/>
        </authorList>
    </citation>
    <scope>NUCLEOTIDE SEQUENCE</scope>
</reference>